<keyword evidence="12" id="KW-0449">Lipoprotein</keyword>
<reference evidence="12 13" key="1">
    <citation type="submission" date="2018-02" db="EMBL/GenBank/DDBJ databases">
        <title>Genomic Encyclopedia of Archaeal and Bacterial Type Strains, Phase II (KMG-II): from individual species to whole genera.</title>
        <authorList>
            <person name="Goeker M."/>
        </authorList>
    </citation>
    <scope>NUCLEOTIDE SEQUENCE [LARGE SCALE GENOMIC DNA]</scope>
    <source>
        <strain evidence="12 13">DSM 29526</strain>
    </source>
</reference>
<comment type="caution">
    <text evidence="12">The sequence shown here is derived from an EMBL/GenBank/DDBJ whole genome shotgun (WGS) entry which is preliminary data.</text>
</comment>
<keyword evidence="4 10" id="KW-0808">Transferase</keyword>
<evidence type="ECO:0000256" key="11">
    <source>
        <dbReference type="PIRSR" id="PIRSR006268-2"/>
    </source>
</evidence>
<keyword evidence="13" id="KW-1185">Reference proteome</keyword>
<evidence type="ECO:0000313" key="12">
    <source>
        <dbReference type="EMBL" id="PPK85741.1"/>
    </source>
</evidence>
<evidence type="ECO:0000256" key="9">
    <source>
        <dbReference type="ARBA" id="ARBA00048540"/>
    </source>
</evidence>
<dbReference type="InterPro" id="IPR024932">
    <property type="entry name" value="ApbE"/>
</dbReference>
<sequence length="290" mass="31685">MRSQHELTVRRSAMGTPWSITVYATDTLSARAAVDRAYERIDQVEDRLSDYRYDSEINRLFRSPPGAWYPVSGDLHTVLAYSVRLAERSGGAFDPTVGPLSRLWRKAFRSQEFPPWERIRAAAARVHYQSLEIGPDHEVRWAGDSIQLDLGGVAKGYGLDAAAEVLRAAGIHSYLIDGGGDLLLGEPPPERSAWRVATPLGVLDTSGVAIATSGATFRYLEWNGTRYSHLIDPRTGLGLTDPRTITVIAPTGMTADGLASAASVLGEAAYAQRFDGLPDIRVHWAVPPDQ</sequence>
<evidence type="ECO:0000256" key="3">
    <source>
        <dbReference type="ARBA" id="ARBA00022630"/>
    </source>
</evidence>
<dbReference type="RefSeq" id="WP_104420230.1">
    <property type="nucleotide sequence ID" value="NZ_PTJC01000006.1"/>
</dbReference>
<evidence type="ECO:0000256" key="7">
    <source>
        <dbReference type="ARBA" id="ARBA00022842"/>
    </source>
</evidence>
<dbReference type="EMBL" id="PTJC01000006">
    <property type="protein sequence ID" value="PPK85741.1"/>
    <property type="molecule type" value="Genomic_DNA"/>
</dbReference>
<accession>A0A2S6I3V4</accession>
<dbReference type="PIRSF" id="PIRSF006268">
    <property type="entry name" value="ApbE"/>
    <property type="match status" value="1"/>
</dbReference>
<evidence type="ECO:0000256" key="10">
    <source>
        <dbReference type="PIRNR" id="PIRNR006268"/>
    </source>
</evidence>
<dbReference type="GO" id="GO:0046872">
    <property type="term" value="F:metal ion binding"/>
    <property type="evidence" value="ECO:0007669"/>
    <property type="project" value="UniProtKB-UniRule"/>
</dbReference>
<dbReference type="AlphaFoldDB" id="A0A2S6I3V4"/>
<evidence type="ECO:0000256" key="5">
    <source>
        <dbReference type="ARBA" id="ARBA00022723"/>
    </source>
</evidence>
<proteinExistence type="inferred from homology"/>
<feature type="binding site" evidence="11">
    <location>
        <position position="256"/>
    </location>
    <ligand>
        <name>Mg(2+)</name>
        <dbReference type="ChEBI" id="CHEBI:18420"/>
    </ligand>
</feature>
<keyword evidence="5 10" id="KW-0479">Metal-binding</keyword>
<dbReference type="Pfam" id="PF02424">
    <property type="entry name" value="ApbE"/>
    <property type="match status" value="1"/>
</dbReference>
<comment type="similarity">
    <text evidence="10">Belongs to the ApbE family.</text>
</comment>
<organism evidence="12 13">
    <name type="scientific">Neolewinella xylanilytica</name>
    <dbReference type="NCBI Taxonomy" id="1514080"/>
    <lineage>
        <taxon>Bacteria</taxon>
        <taxon>Pseudomonadati</taxon>
        <taxon>Bacteroidota</taxon>
        <taxon>Saprospiria</taxon>
        <taxon>Saprospirales</taxon>
        <taxon>Lewinellaceae</taxon>
        <taxon>Neolewinella</taxon>
    </lineage>
</organism>
<keyword evidence="3 10" id="KW-0285">Flavoprotein</keyword>
<comment type="cofactor">
    <cofactor evidence="11">
        <name>Mg(2+)</name>
        <dbReference type="ChEBI" id="CHEBI:18420"/>
    </cofactor>
    <cofactor evidence="11">
        <name>Mn(2+)</name>
        <dbReference type="ChEBI" id="CHEBI:29035"/>
    </cofactor>
    <text evidence="11">Magnesium. Can also use manganese.</text>
</comment>
<feature type="binding site" evidence="11">
    <location>
        <position position="152"/>
    </location>
    <ligand>
        <name>Mg(2+)</name>
        <dbReference type="ChEBI" id="CHEBI:18420"/>
    </ligand>
</feature>
<dbReference type="PANTHER" id="PTHR30040">
    <property type="entry name" value="THIAMINE BIOSYNTHESIS LIPOPROTEIN APBE"/>
    <property type="match status" value="1"/>
</dbReference>
<dbReference type="Gene3D" id="3.10.520.10">
    <property type="entry name" value="ApbE-like domains"/>
    <property type="match status" value="1"/>
</dbReference>
<evidence type="ECO:0000256" key="4">
    <source>
        <dbReference type="ARBA" id="ARBA00022679"/>
    </source>
</evidence>
<evidence type="ECO:0000256" key="1">
    <source>
        <dbReference type="ARBA" id="ARBA00011955"/>
    </source>
</evidence>
<dbReference type="GO" id="GO:0016740">
    <property type="term" value="F:transferase activity"/>
    <property type="evidence" value="ECO:0007669"/>
    <property type="project" value="UniProtKB-UniRule"/>
</dbReference>
<evidence type="ECO:0000313" key="13">
    <source>
        <dbReference type="Proteomes" id="UP000237662"/>
    </source>
</evidence>
<keyword evidence="7 10" id="KW-0460">Magnesium</keyword>
<name>A0A2S6I3V4_9BACT</name>
<feature type="binding site" evidence="11">
    <location>
        <position position="260"/>
    </location>
    <ligand>
        <name>Mg(2+)</name>
        <dbReference type="ChEBI" id="CHEBI:18420"/>
    </ligand>
</feature>
<evidence type="ECO:0000256" key="2">
    <source>
        <dbReference type="ARBA" id="ARBA00016337"/>
    </source>
</evidence>
<dbReference type="PANTHER" id="PTHR30040:SF2">
    <property type="entry name" value="FAD:PROTEIN FMN TRANSFERASE"/>
    <property type="match status" value="1"/>
</dbReference>
<evidence type="ECO:0000256" key="8">
    <source>
        <dbReference type="ARBA" id="ARBA00031306"/>
    </source>
</evidence>
<dbReference type="Proteomes" id="UP000237662">
    <property type="component" value="Unassembled WGS sequence"/>
</dbReference>
<dbReference type="SUPFAM" id="SSF143631">
    <property type="entry name" value="ApbE-like"/>
    <property type="match status" value="1"/>
</dbReference>
<comment type="catalytic activity">
    <reaction evidence="9 10">
        <text>L-threonyl-[protein] + FAD = FMN-L-threonyl-[protein] + AMP + H(+)</text>
        <dbReference type="Rhea" id="RHEA:36847"/>
        <dbReference type="Rhea" id="RHEA-COMP:11060"/>
        <dbReference type="Rhea" id="RHEA-COMP:11061"/>
        <dbReference type="ChEBI" id="CHEBI:15378"/>
        <dbReference type="ChEBI" id="CHEBI:30013"/>
        <dbReference type="ChEBI" id="CHEBI:57692"/>
        <dbReference type="ChEBI" id="CHEBI:74257"/>
        <dbReference type="ChEBI" id="CHEBI:456215"/>
        <dbReference type="EC" id="2.7.1.180"/>
    </reaction>
</comment>
<gene>
    <name evidence="12" type="ORF">CLV84_2645</name>
</gene>
<dbReference type="InterPro" id="IPR003374">
    <property type="entry name" value="ApbE-like_sf"/>
</dbReference>
<dbReference type="OrthoDB" id="9778595at2"/>
<evidence type="ECO:0000256" key="6">
    <source>
        <dbReference type="ARBA" id="ARBA00022827"/>
    </source>
</evidence>
<dbReference type="EC" id="2.7.1.180" evidence="1 10"/>
<protein>
    <recommendedName>
        <fullName evidence="2 10">FAD:protein FMN transferase</fullName>
        <ecNumber evidence="1 10">2.7.1.180</ecNumber>
    </recommendedName>
    <alternativeName>
        <fullName evidence="8 10">Flavin transferase</fullName>
    </alternativeName>
</protein>
<keyword evidence="6 10" id="KW-0274">FAD</keyword>